<gene>
    <name evidence="3" type="ORF">L7E55_09160</name>
</gene>
<protein>
    <submittedName>
        <fullName evidence="3">KAP family NTPase</fullName>
    </submittedName>
</protein>
<dbReference type="Pfam" id="PF07693">
    <property type="entry name" value="KAP_NTPase"/>
    <property type="match status" value="1"/>
</dbReference>
<dbReference type="InterPro" id="IPR011646">
    <property type="entry name" value="KAP_P-loop"/>
</dbReference>
<feature type="domain" description="KAP NTPase" evidence="2">
    <location>
        <begin position="27"/>
        <end position="398"/>
    </location>
</feature>
<dbReference type="SUPFAM" id="SSF52540">
    <property type="entry name" value="P-loop containing nucleoside triphosphate hydrolases"/>
    <property type="match status" value="1"/>
</dbReference>
<feature type="transmembrane region" description="Helical" evidence="1">
    <location>
        <begin position="179"/>
        <end position="197"/>
    </location>
</feature>
<keyword evidence="1" id="KW-0812">Transmembrane</keyword>
<dbReference type="Proteomes" id="UP001154312">
    <property type="component" value="Unassembled WGS sequence"/>
</dbReference>
<dbReference type="InterPro" id="IPR027417">
    <property type="entry name" value="P-loop_NTPase"/>
</dbReference>
<accession>A0A9X4H858</accession>
<reference evidence="3" key="1">
    <citation type="submission" date="2022-02" db="EMBL/GenBank/DDBJ databases">
        <authorList>
            <person name="Leng L."/>
        </authorList>
    </citation>
    <scope>NUCLEOTIDE SEQUENCE</scope>
    <source>
        <strain evidence="3">JI</strain>
    </source>
</reference>
<evidence type="ECO:0000313" key="4">
    <source>
        <dbReference type="Proteomes" id="UP001154312"/>
    </source>
</evidence>
<proteinExistence type="predicted"/>
<dbReference type="RefSeq" id="WP_277443851.1">
    <property type="nucleotide sequence ID" value="NZ_JAKOAV010000015.1"/>
</dbReference>
<sequence>MAEEKKLMPCLLDREISSVEFDAFGHRHFAKALEGLIENSKNEPPYSIGLLGKWGTGKSSIKSLYLSSLKDDSKRVEKIHTITFNAWRCGGEDIKRALLRNVFLNIGGDELQLKDALFHQIEKTLTEKRKWKDILRDVFEKWIWSLPQLIIITFTYLIILISLYLILSKLQISNDWVKGFISVILFACGVPIIKFTFDLKHFLIPRSSNITRIEPPSTTNEEYEDLLIKQLIKYKAGGTILKEGKKCERLVVFIDDLDRLSAEEMVSGLDAVRAFMEIPKNQMPDGLGIVFVISCDEERVANALANRRQHVNISGLLNTGFSRSDARRFLDRIFQYRLEIPQFPKRDMRDYAMKRISELPEIVQDFKDRGVPLENIIDRMIHPGVQSPRNALQIVNAFVQSWWLARQRERDGAGTERPGGLQEGAVTNHPFSLAALCALRVDFPDFYSDLQQEPNLINRFTDVFIRSLPIEEQPESAKHLLYKYFDHQSNELKTDYRPLRQYIASLQGLRWPSTLLPLLLLSQDPVTRKYGDGAQRINDAFVSGDYQGVLVELGRDKDSRPLTSEDMRLLRELEEELHHETDVRQNHAAAVIAVLSNRFPKEQAHMLLSPLARRLTISPELRWRLGIEKIQDILPFITAEEQKDIAGRLIEDLLRTEGDITFRLESGQPPSYDEAVEMARQACLLVLWVRKRNGLDEQSDSAFLSWLEIRRVAIRSKEYIFPFSELETWMDENQEHLLSALGGRYTKLLAAQMESEQTQELKTDVVMGRSRSVFQSLWDAGEESRIELWDLLTRYVAVKMKEAVALAWELMRRYQKEPDSNALTSFIMSFANRLNKDMEDDKNWGLDWEDGALALLNIVEGRINDIGNEAQQALVALAISWSNVVETSAFSTCLVSTLQNINKTLTGEIIANWSGRILLDLPEPCINWLGNNFISGLNDEQRNQVTSYLQEMSQPNSVTEERGQHYQRFMSQLPEEAIKYGTIQSHLQNMFSQTARLLNNTDYLHIVFPVFPRLIKYGPLPQAGSMLHGLFINARNNPALFGWLHEQMAKYWPMQQAELSPYNPQQLFNDAQTFAAQYPNNEASYGIIYSMREMVQRGIVGEENIAHVIETACILWPYHQFHSLNTFLAFRQAPSPSRISELMDQINIQEKEEIDQLKKAWSHIVGILNDEQRVATTKFILGKTPKGTEQEPDLCLQIWLDLQKMHKADLLKKSVTDIELNDEQRKRIWLLISRTSQELGNDFFISVLPEVFKLQEIPETARTIFETKEDINKLFTSKEEQYDLGVTLLRCFITVTSQVIKNKFAAWMKDLKVGAVFRNLRKYEELTEDDLAILISFFPESKLLDKIQRKVG</sequence>
<evidence type="ECO:0000259" key="2">
    <source>
        <dbReference type="Pfam" id="PF07693"/>
    </source>
</evidence>
<dbReference type="Gene3D" id="3.40.50.300">
    <property type="entry name" value="P-loop containing nucleotide triphosphate hydrolases"/>
    <property type="match status" value="1"/>
</dbReference>
<comment type="caution">
    <text evidence="3">The sequence shown here is derived from an EMBL/GenBank/DDBJ whole genome shotgun (WGS) entry which is preliminary data.</text>
</comment>
<keyword evidence="4" id="KW-1185">Reference proteome</keyword>
<keyword evidence="1" id="KW-0472">Membrane</keyword>
<name>A0A9X4H858_9FIRM</name>
<feature type="transmembrane region" description="Helical" evidence="1">
    <location>
        <begin position="142"/>
        <end position="167"/>
    </location>
</feature>
<keyword evidence="1" id="KW-1133">Transmembrane helix</keyword>
<evidence type="ECO:0000313" key="3">
    <source>
        <dbReference type="EMBL" id="MDF9408524.1"/>
    </source>
</evidence>
<dbReference type="EMBL" id="JAKOAV010000015">
    <property type="protein sequence ID" value="MDF9408524.1"/>
    <property type="molecule type" value="Genomic_DNA"/>
</dbReference>
<evidence type="ECO:0000256" key="1">
    <source>
        <dbReference type="SAM" id="Phobius"/>
    </source>
</evidence>
<organism evidence="3 4">
    <name type="scientific">Pelotomaculum isophthalicicum JI</name>
    <dbReference type="NCBI Taxonomy" id="947010"/>
    <lineage>
        <taxon>Bacteria</taxon>
        <taxon>Bacillati</taxon>
        <taxon>Bacillota</taxon>
        <taxon>Clostridia</taxon>
        <taxon>Eubacteriales</taxon>
        <taxon>Desulfotomaculaceae</taxon>
        <taxon>Pelotomaculum</taxon>
    </lineage>
</organism>